<dbReference type="GO" id="GO:0005829">
    <property type="term" value="C:cytosol"/>
    <property type="evidence" value="ECO:0007669"/>
    <property type="project" value="TreeGrafter"/>
</dbReference>
<dbReference type="GO" id="GO:0046294">
    <property type="term" value="P:formaldehyde catabolic process"/>
    <property type="evidence" value="ECO:0007669"/>
    <property type="project" value="TreeGrafter"/>
</dbReference>
<dbReference type="Pfam" id="PF08240">
    <property type="entry name" value="ADH_N"/>
    <property type="match status" value="1"/>
</dbReference>
<evidence type="ECO:0000256" key="4">
    <source>
        <dbReference type="ARBA" id="ARBA00023002"/>
    </source>
</evidence>
<keyword evidence="2" id="KW-0479">Metal-binding</keyword>
<reference evidence="7" key="1">
    <citation type="submission" date="2025-08" db="UniProtKB">
        <authorList>
            <consortium name="Ensembl"/>
        </authorList>
    </citation>
    <scope>IDENTIFICATION</scope>
</reference>
<dbReference type="GO" id="GO:0051903">
    <property type="term" value="F:S-(hydroxymethyl)glutathione dehydrogenase [NAD(P)+] activity"/>
    <property type="evidence" value="ECO:0007669"/>
    <property type="project" value="TreeGrafter"/>
</dbReference>
<organism evidence="7 8">
    <name type="scientific">Salmo trutta</name>
    <name type="common">Brown trout</name>
    <dbReference type="NCBI Taxonomy" id="8032"/>
    <lineage>
        <taxon>Eukaryota</taxon>
        <taxon>Metazoa</taxon>
        <taxon>Chordata</taxon>
        <taxon>Craniata</taxon>
        <taxon>Vertebrata</taxon>
        <taxon>Euteleostomi</taxon>
        <taxon>Actinopterygii</taxon>
        <taxon>Neopterygii</taxon>
        <taxon>Teleostei</taxon>
        <taxon>Protacanthopterygii</taxon>
        <taxon>Salmoniformes</taxon>
        <taxon>Salmonidae</taxon>
        <taxon>Salmoninae</taxon>
        <taxon>Salmo</taxon>
    </lineage>
</organism>
<dbReference type="SUPFAM" id="SSF51735">
    <property type="entry name" value="NAD(P)-binding Rossmann-fold domains"/>
    <property type="match status" value="1"/>
</dbReference>
<comment type="cofactor">
    <cofactor evidence="1">
        <name>Zn(2+)</name>
        <dbReference type="ChEBI" id="CHEBI:29105"/>
    </cofactor>
</comment>
<dbReference type="Gene3D" id="3.90.180.10">
    <property type="entry name" value="Medium-chain alcohol dehydrogenases, catalytic domain"/>
    <property type="match status" value="2"/>
</dbReference>
<dbReference type="InterPro" id="IPR036291">
    <property type="entry name" value="NAD(P)-bd_dom_sf"/>
</dbReference>
<evidence type="ECO:0000313" key="8">
    <source>
        <dbReference type="Proteomes" id="UP000472277"/>
    </source>
</evidence>
<dbReference type="Ensembl" id="ENSSTUT00000063836.1">
    <property type="protein sequence ID" value="ENSSTUP00000060538.1"/>
    <property type="gene ID" value="ENSSTUG00000026137.1"/>
</dbReference>
<evidence type="ECO:0000259" key="6">
    <source>
        <dbReference type="Pfam" id="PF08240"/>
    </source>
</evidence>
<name>A0A674AMK8_SALTR</name>
<dbReference type="GO" id="GO:0008270">
    <property type="term" value="F:zinc ion binding"/>
    <property type="evidence" value="ECO:0007669"/>
    <property type="project" value="TreeGrafter"/>
</dbReference>
<evidence type="ECO:0000313" key="7">
    <source>
        <dbReference type="Ensembl" id="ENSSTUP00000060538.1"/>
    </source>
</evidence>
<keyword evidence="8" id="KW-1185">Reference proteome</keyword>
<dbReference type="PANTHER" id="PTHR43880">
    <property type="entry name" value="ALCOHOL DEHYDROGENASE"/>
    <property type="match status" value="1"/>
</dbReference>
<proteinExistence type="predicted"/>
<evidence type="ECO:0000256" key="2">
    <source>
        <dbReference type="ARBA" id="ARBA00022723"/>
    </source>
</evidence>
<evidence type="ECO:0000259" key="5">
    <source>
        <dbReference type="Pfam" id="PF00107"/>
    </source>
</evidence>
<evidence type="ECO:0000256" key="1">
    <source>
        <dbReference type="ARBA" id="ARBA00001947"/>
    </source>
</evidence>
<feature type="domain" description="Alcohol dehydrogenase-like C-terminal" evidence="5">
    <location>
        <begin position="155"/>
        <end position="217"/>
    </location>
</feature>
<keyword evidence="4" id="KW-0560">Oxidoreductase</keyword>
<keyword evidence="3" id="KW-0862">Zinc</keyword>
<dbReference type="AlphaFoldDB" id="A0A674AMK8"/>
<dbReference type="InterPro" id="IPR013149">
    <property type="entry name" value="ADH-like_C"/>
</dbReference>
<reference evidence="7" key="2">
    <citation type="submission" date="2025-09" db="UniProtKB">
        <authorList>
            <consortium name="Ensembl"/>
        </authorList>
    </citation>
    <scope>IDENTIFICATION</scope>
</reference>
<dbReference type="Pfam" id="PF00107">
    <property type="entry name" value="ADH_zinc_N"/>
    <property type="match status" value="1"/>
</dbReference>
<dbReference type="PANTHER" id="PTHR43880:SF32">
    <property type="entry name" value="S-(HYDROXYMETHYL)GLUTATHIONE DEHYDROGENASE"/>
    <property type="match status" value="1"/>
</dbReference>
<feature type="domain" description="Alcohol dehydrogenase-like N-terminal" evidence="6">
    <location>
        <begin position="36"/>
        <end position="101"/>
    </location>
</feature>
<dbReference type="InterPro" id="IPR013154">
    <property type="entry name" value="ADH-like_N"/>
</dbReference>
<sequence length="311" mass="34494">MCFISPRLTSGRAVAWEHGKLLSIEKVEVAPPKAHEVQIASSGMCHTDWGYLYETGVRMHLRLFPLFLGHKGSGVVEGVGPGVFKFSPGKPVRIMFLCVQTFDWYCMYFQFCFVLSAVLCLNRLKCDGCQDNYKGFHNPLRVEPGSTCVVCGLGAVGLATVMAAKLPGLPESSQVDINPGKFDKAEAFGATEFVNSKDHSKPIQEVLVEMTGGGVDFDFFKKKSFQMVKFKGSGVVLPMHFICLYEIYGQTMNKYTCIWCHFPTGWKSVESVPKLVGDYMNKKLKLDECVTHTLTLDQINEALDLLNGGKS</sequence>
<dbReference type="FunFam" id="3.40.50.720:FF:000003">
    <property type="entry name" value="S-(hydroxymethyl)glutathione dehydrogenase"/>
    <property type="match status" value="1"/>
</dbReference>
<dbReference type="Gene3D" id="3.40.50.720">
    <property type="entry name" value="NAD(P)-binding Rossmann-like Domain"/>
    <property type="match status" value="1"/>
</dbReference>
<dbReference type="SUPFAM" id="SSF50129">
    <property type="entry name" value="GroES-like"/>
    <property type="match status" value="2"/>
</dbReference>
<protein>
    <submittedName>
        <fullName evidence="7">Alcohol dehydrogenase 5-like</fullName>
    </submittedName>
</protein>
<evidence type="ECO:0000256" key="3">
    <source>
        <dbReference type="ARBA" id="ARBA00022833"/>
    </source>
</evidence>
<dbReference type="Proteomes" id="UP000472277">
    <property type="component" value="Chromosome 13"/>
</dbReference>
<dbReference type="InterPro" id="IPR011032">
    <property type="entry name" value="GroES-like_sf"/>
</dbReference>
<dbReference type="GeneTree" id="ENSGT00940000167634"/>
<accession>A0A674AMK8</accession>